<protein>
    <submittedName>
        <fullName evidence="1">Uncharacterized protein</fullName>
    </submittedName>
</protein>
<gene>
    <name evidence="1" type="ORF">ILEXP_LOCUS49013</name>
</gene>
<organism evidence="1 2">
    <name type="scientific">Ilex paraguariensis</name>
    <name type="common">yerba mate</name>
    <dbReference type="NCBI Taxonomy" id="185542"/>
    <lineage>
        <taxon>Eukaryota</taxon>
        <taxon>Viridiplantae</taxon>
        <taxon>Streptophyta</taxon>
        <taxon>Embryophyta</taxon>
        <taxon>Tracheophyta</taxon>
        <taxon>Spermatophyta</taxon>
        <taxon>Magnoliopsida</taxon>
        <taxon>eudicotyledons</taxon>
        <taxon>Gunneridae</taxon>
        <taxon>Pentapetalae</taxon>
        <taxon>asterids</taxon>
        <taxon>campanulids</taxon>
        <taxon>Aquifoliales</taxon>
        <taxon>Aquifoliaceae</taxon>
        <taxon>Ilex</taxon>
    </lineage>
</organism>
<dbReference type="Proteomes" id="UP001642360">
    <property type="component" value="Unassembled WGS sequence"/>
</dbReference>
<reference evidence="1 2" key="1">
    <citation type="submission" date="2024-02" db="EMBL/GenBank/DDBJ databases">
        <authorList>
            <person name="Vignale AGUSTIN F."/>
            <person name="Sosa J E."/>
            <person name="Modenutti C."/>
        </authorList>
    </citation>
    <scope>NUCLEOTIDE SEQUENCE [LARGE SCALE GENOMIC DNA]</scope>
</reference>
<sequence length="60" mass="6622">MPKALVEDNWATPWARMMTPKWGEARVMPTAHWVALVASYTAPAVWAALATRWAIVLAAS</sequence>
<evidence type="ECO:0000313" key="1">
    <source>
        <dbReference type="EMBL" id="CAK9179073.1"/>
    </source>
</evidence>
<dbReference type="EMBL" id="CAUOFW020007392">
    <property type="protein sequence ID" value="CAK9179073.1"/>
    <property type="molecule type" value="Genomic_DNA"/>
</dbReference>
<name>A0ABC8UE85_9AQUA</name>
<proteinExistence type="predicted"/>
<accession>A0ABC8UE85</accession>
<evidence type="ECO:0000313" key="2">
    <source>
        <dbReference type="Proteomes" id="UP001642360"/>
    </source>
</evidence>
<keyword evidence="2" id="KW-1185">Reference proteome</keyword>
<comment type="caution">
    <text evidence="1">The sequence shown here is derived from an EMBL/GenBank/DDBJ whole genome shotgun (WGS) entry which is preliminary data.</text>
</comment>
<dbReference type="AlphaFoldDB" id="A0ABC8UE85"/>